<organism evidence="1 2">
    <name type="scientific">Crepidotus variabilis</name>
    <dbReference type="NCBI Taxonomy" id="179855"/>
    <lineage>
        <taxon>Eukaryota</taxon>
        <taxon>Fungi</taxon>
        <taxon>Dikarya</taxon>
        <taxon>Basidiomycota</taxon>
        <taxon>Agaricomycotina</taxon>
        <taxon>Agaricomycetes</taxon>
        <taxon>Agaricomycetidae</taxon>
        <taxon>Agaricales</taxon>
        <taxon>Agaricineae</taxon>
        <taxon>Crepidotaceae</taxon>
        <taxon>Crepidotus</taxon>
    </lineage>
</organism>
<evidence type="ECO:0000313" key="2">
    <source>
        <dbReference type="Proteomes" id="UP000807306"/>
    </source>
</evidence>
<dbReference type="PANTHER" id="PTHR33835:SF1">
    <property type="entry name" value="METALLO-BETA-LACTAMASE DOMAIN-CONTAINING PROTEIN"/>
    <property type="match status" value="1"/>
</dbReference>
<sequence>MSETVIREVTSGVWTFSKPFTRSGFWPIGGRSTAIKLQEGGVWVLASTPLDTETKAKIDELGPVKYIISPDAVHHMFLGDFKKVYPTAKLIATDAAAQRHEDPELKFDGAWGKDDPSTKYGFENEIDSCFFSGHGNKEVAFLHKASKTLVEADLLFNLPAKEQYSKSKSSGSFWGLNVAPYGWLHRKMVWSLGTDKDAMKRDVKTVSEWDFDRIIPCHGDVIETEGKKAWNDVYRDYMV</sequence>
<proteinExistence type="predicted"/>
<dbReference type="Proteomes" id="UP000807306">
    <property type="component" value="Unassembled WGS sequence"/>
</dbReference>
<dbReference type="Gene3D" id="3.60.15.10">
    <property type="entry name" value="Ribonuclease Z/Hydroxyacylglutathione hydrolase-like"/>
    <property type="match status" value="1"/>
</dbReference>
<dbReference type="InterPro" id="IPR036866">
    <property type="entry name" value="RibonucZ/Hydroxyglut_hydro"/>
</dbReference>
<dbReference type="AlphaFoldDB" id="A0A9P6JRQ8"/>
<gene>
    <name evidence="1" type="ORF">CPB83DRAFT_851438</name>
</gene>
<protein>
    <submittedName>
        <fullName evidence="1">Uncharacterized protein</fullName>
    </submittedName>
</protein>
<comment type="caution">
    <text evidence="1">The sequence shown here is derived from an EMBL/GenBank/DDBJ whole genome shotgun (WGS) entry which is preliminary data.</text>
</comment>
<dbReference type="SUPFAM" id="SSF56281">
    <property type="entry name" value="Metallo-hydrolase/oxidoreductase"/>
    <property type="match status" value="1"/>
</dbReference>
<keyword evidence="2" id="KW-1185">Reference proteome</keyword>
<dbReference type="OrthoDB" id="421671at2759"/>
<reference evidence="1" key="1">
    <citation type="submission" date="2020-11" db="EMBL/GenBank/DDBJ databases">
        <authorList>
            <consortium name="DOE Joint Genome Institute"/>
            <person name="Ahrendt S."/>
            <person name="Riley R."/>
            <person name="Andreopoulos W."/>
            <person name="Labutti K."/>
            <person name="Pangilinan J."/>
            <person name="Ruiz-Duenas F.J."/>
            <person name="Barrasa J.M."/>
            <person name="Sanchez-Garcia M."/>
            <person name="Camarero S."/>
            <person name="Miyauchi S."/>
            <person name="Serrano A."/>
            <person name="Linde D."/>
            <person name="Babiker R."/>
            <person name="Drula E."/>
            <person name="Ayuso-Fernandez I."/>
            <person name="Pacheco R."/>
            <person name="Padilla G."/>
            <person name="Ferreira P."/>
            <person name="Barriuso J."/>
            <person name="Kellner H."/>
            <person name="Castanera R."/>
            <person name="Alfaro M."/>
            <person name="Ramirez L."/>
            <person name="Pisabarro A.G."/>
            <person name="Kuo A."/>
            <person name="Tritt A."/>
            <person name="Lipzen A."/>
            <person name="He G."/>
            <person name="Yan M."/>
            <person name="Ng V."/>
            <person name="Cullen D."/>
            <person name="Martin F."/>
            <person name="Rosso M.-N."/>
            <person name="Henrissat B."/>
            <person name="Hibbett D."/>
            <person name="Martinez A.T."/>
            <person name="Grigoriev I.V."/>
        </authorList>
    </citation>
    <scope>NUCLEOTIDE SEQUENCE</scope>
    <source>
        <strain evidence="1">CBS 506.95</strain>
    </source>
</reference>
<dbReference type="PANTHER" id="PTHR33835">
    <property type="entry name" value="YALI0C07656P"/>
    <property type="match status" value="1"/>
</dbReference>
<name>A0A9P6JRQ8_9AGAR</name>
<accession>A0A9P6JRQ8</accession>
<evidence type="ECO:0000313" key="1">
    <source>
        <dbReference type="EMBL" id="KAF9530014.1"/>
    </source>
</evidence>
<dbReference type="EMBL" id="MU157842">
    <property type="protein sequence ID" value="KAF9530014.1"/>
    <property type="molecule type" value="Genomic_DNA"/>
</dbReference>
<dbReference type="InterPro" id="IPR025638">
    <property type="entry name" value="DUF4336"/>
</dbReference>